<dbReference type="CDD" id="cd00553">
    <property type="entry name" value="NAD_synthase"/>
    <property type="match status" value="1"/>
</dbReference>
<evidence type="ECO:0000256" key="6">
    <source>
        <dbReference type="RuleBase" id="RU003811"/>
    </source>
</evidence>
<evidence type="ECO:0000313" key="10">
    <source>
        <dbReference type="Proteomes" id="UP001631949"/>
    </source>
</evidence>
<dbReference type="NCBIfam" id="TIGR00552">
    <property type="entry name" value="nadE"/>
    <property type="match status" value="1"/>
</dbReference>
<evidence type="ECO:0000256" key="4">
    <source>
        <dbReference type="ARBA" id="ARBA00022840"/>
    </source>
</evidence>
<dbReference type="InterPro" id="IPR003694">
    <property type="entry name" value="NAD_synthase"/>
</dbReference>
<dbReference type="Pfam" id="PF02540">
    <property type="entry name" value="NAD_synthase"/>
    <property type="match status" value="1"/>
</dbReference>
<dbReference type="EC" id="6.3.1.5" evidence="7"/>
<dbReference type="GO" id="GO:0008795">
    <property type="term" value="F:NAD+ synthase activity"/>
    <property type="evidence" value="ECO:0007669"/>
    <property type="project" value="UniProtKB-EC"/>
</dbReference>
<keyword evidence="10" id="KW-1185">Reference proteome</keyword>
<name>A0ABW9H0C1_9FIRM</name>
<feature type="domain" description="NAD/GMP synthase" evidence="8">
    <location>
        <begin position="13"/>
        <end position="220"/>
    </location>
</feature>
<comment type="pathway">
    <text evidence="1">Cofactor biosynthesis; NAD(+) biosynthesis.</text>
</comment>
<dbReference type="InterPro" id="IPR014729">
    <property type="entry name" value="Rossmann-like_a/b/a_fold"/>
</dbReference>
<dbReference type="Proteomes" id="UP001631949">
    <property type="component" value="Unassembled WGS sequence"/>
</dbReference>
<dbReference type="RefSeq" id="WP_408977471.1">
    <property type="nucleotide sequence ID" value="NZ_JBJUVG010000007.1"/>
</dbReference>
<evidence type="ECO:0000256" key="7">
    <source>
        <dbReference type="RuleBase" id="RU003812"/>
    </source>
</evidence>
<evidence type="ECO:0000313" key="9">
    <source>
        <dbReference type="EMBL" id="MFM9413857.1"/>
    </source>
</evidence>
<evidence type="ECO:0000256" key="1">
    <source>
        <dbReference type="ARBA" id="ARBA00004790"/>
    </source>
</evidence>
<comment type="similarity">
    <text evidence="6">Belongs to the NAD synthetase family.</text>
</comment>
<comment type="catalytic activity">
    <reaction evidence="7">
        <text>deamido-NAD(+) + NH4(+) + ATP = AMP + diphosphate + NAD(+) + H(+)</text>
        <dbReference type="Rhea" id="RHEA:21188"/>
        <dbReference type="ChEBI" id="CHEBI:15378"/>
        <dbReference type="ChEBI" id="CHEBI:28938"/>
        <dbReference type="ChEBI" id="CHEBI:30616"/>
        <dbReference type="ChEBI" id="CHEBI:33019"/>
        <dbReference type="ChEBI" id="CHEBI:57540"/>
        <dbReference type="ChEBI" id="CHEBI:58437"/>
        <dbReference type="ChEBI" id="CHEBI:456215"/>
        <dbReference type="EC" id="6.3.1.5"/>
    </reaction>
</comment>
<keyword evidence="5 6" id="KW-0520">NAD</keyword>
<protein>
    <recommendedName>
        <fullName evidence="7">NH(3)-dependent NAD(+) synthetase</fullName>
        <ecNumber evidence="7">6.3.1.5</ecNumber>
    </recommendedName>
</protein>
<sequence length="261" mass="28092">MDLGKERLSQLAADLEKWCQDRMAVIGSDQAVIGISGGKDSSVVAALAVRVCGKDQVTGVLMPYGDQADIDVARALCRHLGIRHHEIDIAPAGQALTAAVEEAVGPMSRQASLNLPPRVRMAVLYAVAQTLGGVVWNTSNLSEDWVGYATIYGDTAGAFSPLATLTTDEVIQLGRLFGLPDRFVEKPPADGLTGKTDEDVLGFSYADLNRYIRTGVCEDPAVKAQIDHLHRASRFKFKPIEMFHSGLPIVADDIAGIYKND</sequence>
<comment type="caution">
    <text evidence="9">The sequence shown here is derived from an EMBL/GenBank/DDBJ whole genome shotgun (WGS) entry which is preliminary data.</text>
</comment>
<evidence type="ECO:0000259" key="8">
    <source>
        <dbReference type="Pfam" id="PF02540"/>
    </source>
</evidence>
<dbReference type="InterPro" id="IPR022310">
    <property type="entry name" value="NAD/GMP_synthase"/>
</dbReference>
<dbReference type="PANTHER" id="PTHR23090:SF9">
    <property type="entry name" value="GLUTAMINE-DEPENDENT NAD(+) SYNTHETASE"/>
    <property type="match status" value="1"/>
</dbReference>
<proteinExistence type="inferred from homology"/>
<evidence type="ECO:0000256" key="3">
    <source>
        <dbReference type="ARBA" id="ARBA00022741"/>
    </source>
</evidence>
<dbReference type="Gene3D" id="3.40.50.620">
    <property type="entry name" value="HUPs"/>
    <property type="match status" value="1"/>
</dbReference>
<evidence type="ECO:0000256" key="2">
    <source>
        <dbReference type="ARBA" id="ARBA00022598"/>
    </source>
</evidence>
<evidence type="ECO:0000256" key="5">
    <source>
        <dbReference type="ARBA" id="ARBA00023027"/>
    </source>
</evidence>
<gene>
    <name evidence="9" type="primary">nadE</name>
    <name evidence="9" type="ORF">ACKQTC_05720</name>
</gene>
<keyword evidence="4 6" id="KW-0067">ATP-binding</keyword>
<dbReference type="PANTHER" id="PTHR23090">
    <property type="entry name" value="NH 3 /GLUTAMINE-DEPENDENT NAD + SYNTHETASE"/>
    <property type="match status" value="1"/>
</dbReference>
<organism evidence="9 10">
    <name type="scientific">Peptococcus simiae</name>
    <dbReference type="NCBI Taxonomy" id="1643805"/>
    <lineage>
        <taxon>Bacteria</taxon>
        <taxon>Bacillati</taxon>
        <taxon>Bacillota</taxon>
        <taxon>Clostridia</taxon>
        <taxon>Eubacteriales</taxon>
        <taxon>Peptococcaceae</taxon>
        <taxon>Peptococcus</taxon>
    </lineage>
</organism>
<dbReference type="EMBL" id="JBJUVG010000007">
    <property type="protein sequence ID" value="MFM9413857.1"/>
    <property type="molecule type" value="Genomic_DNA"/>
</dbReference>
<keyword evidence="2 6" id="KW-0436">Ligase</keyword>
<accession>A0ABW9H0C1</accession>
<dbReference type="SUPFAM" id="SSF52402">
    <property type="entry name" value="Adenine nucleotide alpha hydrolases-like"/>
    <property type="match status" value="1"/>
</dbReference>
<reference evidence="9 10" key="1">
    <citation type="journal article" date="2016" name="Int. J. Syst. Evol. Microbiol.">
        <title>Peptococcus simiae sp. nov., isolated from rhesus macaque faeces and emended description of the genus Peptococcus.</title>
        <authorList>
            <person name="Shkoporov A.N."/>
            <person name="Efimov B.A."/>
            <person name="Kondova I."/>
            <person name="Ouwerling B."/>
            <person name="Chaplin A.V."/>
            <person name="Shcherbakova V.A."/>
            <person name="Langermans J.A.M."/>
        </authorList>
    </citation>
    <scope>NUCLEOTIDE SEQUENCE [LARGE SCALE GENOMIC DNA]</scope>
    <source>
        <strain evidence="9 10">M108</strain>
    </source>
</reference>
<keyword evidence="3 6" id="KW-0547">Nucleotide-binding</keyword>